<accession>A0A8J4DZ86</accession>
<dbReference type="Gene3D" id="2.60.120.430">
    <property type="entry name" value="Galactose-binding lectin"/>
    <property type="match status" value="1"/>
</dbReference>
<evidence type="ECO:0008006" key="3">
    <source>
        <dbReference type="Google" id="ProtNLM"/>
    </source>
</evidence>
<name>A0A8J4DZ86_9ACTN</name>
<dbReference type="AlphaFoldDB" id="A0A8J4DZ86"/>
<organism evidence="1 2">
    <name type="scientific">Virgisporangium aurantiacum</name>
    <dbReference type="NCBI Taxonomy" id="175570"/>
    <lineage>
        <taxon>Bacteria</taxon>
        <taxon>Bacillati</taxon>
        <taxon>Actinomycetota</taxon>
        <taxon>Actinomycetes</taxon>
        <taxon>Micromonosporales</taxon>
        <taxon>Micromonosporaceae</taxon>
        <taxon>Virgisporangium</taxon>
    </lineage>
</organism>
<dbReference type="SUPFAM" id="SSF49899">
    <property type="entry name" value="Concanavalin A-like lectins/glucanases"/>
    <property type="match status" value="1"/>
</dbReference>
<keyword evidence="2" id="KW-1185">Reference proteome</keyword>
<reference evidence="1" key="1">
    <citation type="submission" date="2021-01" db="EMBL/GenBank/DDBJ databases">
        <title>Whole genome shotgun sequence of Virgisporangium aurantiacum NBRC 16421.</title>
        <authorList>
            <person name="Komaki H."/>
            <person name="Tamura T."/>
        </authorList>
    </citation>
    <scope>NUCLEOTIDE SEQUENCE</scope>
    <source>
        <strain evidence="1">NBRC 16421</strain>
    </source>
</reference>
<comment type="caution">
    <text evidence="1">The sequence shown here is derived from an EMBL/GenBank/DDBJ whole genome shotgun (WGS) entry which is preliminary data.</text>
</comment>
<gene>
    <name evidence="1" type="ORF">Vau01_039710</name>
</gene>
<dbReference type="InterPro" id="IPR013320">
    <property type="entry name" value="ConA-like_dom_sf"/>
</dbReference>
<dbReference type="EMBL" id="BOPG01000024">
    <property type="protein sequence ID" value="GIJ56455.1"/>
    <property type="molecule type" value="Genomic_DNA"/>
</dbReference>
<evidence type="ECO:0000313" key="2">
    <source>
        <dbReference type="Proteomes" id="UP000612585"/>
    </source>
</evidence>
<proteinExistence type="predicted"/>
<protein>
    <recommendedName>
        <fullName evidence="3">3-keto-disaccharide hydrolase domain-containing protein</fullName>
    </recommendedName>
</protein>
<sequence length="346" mass="36292">MIDSGYPRAGTSLPLTHDKALGTVAQIAVVAASFLAVAGPAGAAPTGVTVRSETGWQPTGIRVDTGQTFRVGHRSGDWTVGSPGLPRVGPAGYTPEVDRQIYQGCKILTDQPYGRLLARIGDGPPFVVPTDTALTAPAAGDVAFRIHDDDRCLGDNAGALDLTVDTTTAADPGGTATVLYAADWSSGLGGWVGHPSWKVLRGVLVNDGTSGSLKPLLAPYDTEQLADYAIEAKIRVVRGGGCCRVFGLAARRGTGGGGYAGVVRWDGATLISENDDNILEYGEPFAPESEWHTYRLEVDGNVVTFLVDGAKLKTVTDNRHLTGGLTGLISAEYQLEVATYRVLRLN</sequence>
<dbReference type="Proteomes" id="UP000612585">
    <property type="component" value="Unassembled WGS sequence"/>
</dbReference>
<evidence type="ECO:0000313" key="1">
    <source>
        <dbReference type="EMBL" id="GIJ56455.1"/>
    </source>
</evidence>
<dbReference type="Gene3D" id="2.60.120.560">
    <property type="entry name" value="Exo-inulinase, domain 1"/>
    <property type="match status" value="1"/>
</dbReference>